<evidence type="ECO:0000313" key="2">
    <source>
        <dbReference type="Proteomes" id="UP001158576"/>
    </source>
</evidence>
<proteinExistence type="predicted"/>
<dbReference type="EMBL" id="OU015567">
    <property type="protein sequence ID" value="CAG5112753.1"/>
    <property type="molecule type" value="Genomic_DNA"/>
</dbReference>
<dbReference type="PANTHER" id="PTHR21178:SF8">
    <property type="entry name" value="CILIA- AND FLAGELLA-ASSOCIATED PROTEIN 61"/>
    <property type="match status" value="1"/>
</dbReference>
<protein>
    <submittedName>
        <fullName evidence="1">Oidioi.mRNA.OKI2018_I69.chr2.g6934.t1.cds</fullName>
    </submittedName>
</protein>
<dbReference type="InterPro" id="IPR038884">
    <property type="entry name" value="CFAP61"/>
</dbReference>
<keyword evidence="2" id="KW-1185">Reference proteome</keyword>
<dbReference type="Proteomes" id="UP001158576">
    <property type="component" value="Chromosome 2"/>
</dbReference>
<sequence length="288" mass="32882">MNPGLTNYNAIAVQLFAIADKYEDRSVDLLKGAFEAFPGANWAILTVPRQVQHFPLLDYFQRATPRSSFTTTEVYIVHRAVIHEIASVRQAAETDFEAIESLAPEFYKNMKMSLINGQGLNPTPSIGTPELLSTSYLIFAGEHAVGGVIIAAEDKIDALRANFEIEDFVNLDLIERRENHKVLYCFVAPGFHSLGKFMLSEAMRLSGAICLYQPVVGRDYPKKEFRKILINYFEPTHTEFYFEKLTKSHQQPVRCEQYRKEKRSTSMLSDWKKMLPAPMPFLIVILDF</sequence>
<name>A0ABN7TB47_OIKDI</name>
<accession>A0ABN7TB47</accession>
<organism evidence="1 2">
    <name type="scientific">Oikopleura dioica</name>
    <name type="common">Tunicate</name>
    <dbReference type="NCBI Taxonomy" id="34765"/>
    <lineage>
        <taxon>Eukaryota</taxon>
        <taxon>Metazoa</taxon>
        <taxon>Chordata</taxon>
        <taxon>Tunicata</taxon>
        <taxon>Appendicularia</taxon>
        <taxon>Copelata</taxon>
        <taxon>Oikopleuridae</taxon>
        <taxon>Oikopleura</taxon>
    </lineage>
</organism>
<dbReference type="PANTHER" id="PTHR21178">
    <property type="entry name" value="CILIA- AND FLAGELLA-ASSOCIATED PROTEIN 61"/>
    <property type="match status" value="1"/>
</dbReference>
<evidence type="ECO:0000313" key="1">
    <source>
        <dbReference type="EMBL" id="CAG5112753.1"/>
    </source>
</evidence>
<gene>
    <name evidence="1" type="ORF">OKIOD_LOCUS15699</name>
</gene>
<reference evidence="1 2" key="1">
    <citation type="submission" date="2021-04" db="EMBL/GenBank/DDBJ databases">
        <authorList>
            <person name="Bliznina A."/>
        </authorList>
    </citation>
    <scope>NUCLEOTIDE SEQUENCE [LARGE SCALE GENOMIC DNA]</scope>
</reference>